<keyword evidence="11" id="KW-0732">Signal</keyword>
<dbReference type="InterPro" id="IPR018047">
    <property type="entry name" value="Ammonium_transpt_CS"/>
</dbReference>
<feature type="transmembrane region" description="Helical" evidence="10">
    <location>
        <begin position="156"/>
        <end position="177"/>
    </location>
</feature>
<evidence type="ECO:0000256" key="6">
    <source>
        <dbReference type="ARBA" id="ARBA00023136"/>
    </source>
</evidence>
<feature type="transmembrane region" description="Helical" evidence="10">
    <location>
        <begin position="268"/>
        <end position="290"/>
    </location>
</feature>
<feature type="transmembrane region" description="Helical" evidence="10">
    <location>
        <begin position="239"/>
        <end position="256"/>
    </location>
</feature>
<dbReference type="NCBIfam" id="TIGR00836">
    <property type="entry name" value="amt"/>
    <property type="match status" value="1"/>
</dbReference>
<keyword evidence="4 10" id="KW-0812">Transmembrane</keyword>
<dbReference type="InterPro" id="IPR003660">
    <property type="entry name" value="HAMP_dom"/>
</dbReference>
<evidence type="ECO:0000313" key="14">
    <source>
        <dbReference type="EMBL" id="MCW2307170.1"/>
    </source>
</evidence>
<evidence type="ECO:0000256" key="2">
    <source>
        <dbReference type="ARBA" id="ARBA00005887"/>
    </source>
</evidence>
<gene>
    <name evidence="14" type="ORF">M2319_001492</name>
</gene>
<comment type="similarity">
    <text evidence="2">Belongs to the ammonia transporter channel (TC 1.A.11.2) family.</text>
</comment>
<dbReference type="PROSITE" id="PS50885">
    <property type="entry name" value="HAMP"/>
    <property type="match status" value="1"/>
</dbReference>
<dbReference type="Pfam" id="PF00909">
    <property type="entry name" value="Ammonium_transp"/>
    <property type="match status" value="1"/>
</dbReference>
<evidence type="ECO:0000256" key="1">
    <source>
        <dbReference type="ARBA" id="ARBA00004141"/>
    </source>
</evidence>
<comment type="caution">
    <text evidence="14">The sequence shown here is derived from an EMBL/GenBank/DDBJ whole genome shotgun (WGS) entry which is preliminary data.</text>
</comment>
<dbReference type="RefSeq" id="WP_264600816.1">
    <property type="nucleotide sequence ID" value="NZ_JAOQNS010000003.1"/>
</dbReference>
<feature type="transmembrane region" description="Helical" evidence="10">
    <location>
        <begin position="302"/>
        <end position="320"/>
    </location>
</feature>
<dbReference type="PROSITE" id="PS50111">
    <property type="entry name" value="CHEMOTAXIS_TRANSDUC_2"/>
    <property type="match status" value="1"/>
</dbReference>
<evidence type="ECO:0000259" key="12">
    <source>
        <dbReference type="PROSITE" id="PS50111"/>
    </source>
</evidence>
<organism evidence="14 15">
    <name type="scientific">Rhodobium gokarnense</name>
    <dbReference type="NCBI Taxonomy" id="364296"/>
    <lineage>
        <taxon>Bacteria</taxon>
        <taxon>Pseudomonadati</taxon>
        <taxon>Pseudomonadota</taxon>
        <taxon>Alphaproteobacteria</taxon>
        <taxon>Hyphomicrobiales</taxon>
        <taxon>Rhodobiaceae</taxon>
        <taxon>Rhodobium</taxon>
    </lineage>
</organism>
<dbReference type="EMBL" id="JAOQNS010000003">
    <property type="protein sequence ID" value="MCW2307170.1"/>
    <property type="molecule type" value="Genomic_DNA"/>
</dbReference>
<proteinExistence type="inferred from homology"/>
<keyword evidence="15" id="KW-1185">Reference proteome</keyword>
<dbReference type="SUPFAM" id="SSF111352">
    <property type="entry name" value="Ammonium transporter"/>
    <property type="match status" value="1"/>
</dbReference>
<dbReference type="Gene3D" id="1.10.3430.10">
    <property type="entry name" value="Ammonium transporter AmtB like domains"/>
    <property type="match status" value="1"/>
</dbReference>
<feature type="transmembrane region" description="Helical" evidence="10">
    <location>
        <begin position="386"/>
        <end position="410"/>
    </location>
</feature>
<accession>A0ABT3H9U6</accession>
<dbReference type="InterPro" id="IPR024041">
    <property type="entry name" value="NH4_transpt_AmtB-like_dom"/>
</dbReference>
<feature type="transmembrane region" description="Helical" evidence="10">
    <location>
        <begin position="356"/>
        <end position="380"/>
    </location>
</feature>
<dbReference type="Proteomes" id="UP001209755">
    <property type="component" value="Unassembled WGS sequence"/>
</dbReference>
<dbReference type="SUPFAM" id="SSF58104">
    <property type="entry name" value="Methyl-accepting chemotaxis protein (MCP) signaling domain"/>
    <property type="match status" value="1"/>
</dbReference>
<dbReference type="SMART" id="SM00283">
    <property type="entry name" value="MA"/>
    <property type="match status" value="1"/>
</dbReference>
<evidence type="ECO:0000256" key="3">
    <source>
        <dbReference type="ARBA" id="ARBA00022448"/>
    </source>
</evidence>
<comment type="similarity">
    <text evidence="8">Belongs to the methyl-accepting chemotaxis (MCP) protein family.</text>
</comment>
<dbReference type="Pfam" id="PF00015">
    <property type="entry name" value="MCPsignal"/>
    <property type="match status" value="1"/>
</dbReference>
<dbReference type="PANTHER" id="PTHR11730">
    <property type="entry name" value="AMMONIUM TRANSPORTER"/>
    <property type="match status" value="1"/>
</dbReference>
<dbReference type="InterPro" id="IPR004089">
    <property type="entry name" value="MCPsignal_dom"/>
</dbReference>
<evidence type="ECO:0000256" key="9">
    <source>
        <dbReference type="PROSITE-ProRule" id="PRU00284"/>
    </source>
</evidence>
<feature type="transmembrane region" description="Helical" evidence="10">
    <location>
        <begin position="124"/>
        <end position="149"/>
    </location>
</feature>
<feature type="signal peptide" evidence="11">
    <location>
        <begin position="1"/>
        <end position="20"/>
    </location>
</feature>
<dbReference type="PRINTS" id="PR00260">
    <property type="entry name" value="CHEMTRNSDUCR"/>
</dbReference>
<feature type="chain" id="PRO_5045603256" evidence="11">
    <location>
        <begin position="21"/>
        <end position="809"/>
    </location>
</feature>
<evidence type="ECO:0000256" key="4">
    <source>
        <dbReference type="ARBA" id="ARBA00022692"/>
    </source>
</evidence>
<sequence length="809" mass="83942">MRIFLSAISVLLFAGGGVLAAEPDGLAARVAALEAALEVQQTNANHVWTLTAAALVLLMQIGFLFLEAGMVRSKNAINVAQKNVTDFFLSVALFYLIGFSVMFGPSIGFVGMPTTVAFFEGLDAWTYTFFVFQAVFVGTAATIVSGAVAERMKFSGYLAMTGVVALVIYPVFGHWAWGNLLITDNAPWLAAAGFIDFAGSTVVHSVGGWTGLAGIIVLGARLGRFDETGKPRTIHGHSMVLTASGALILLVGWIGFNGGSTTAASTDIARIVANTVIAAATGGVVGLVLGRWHDGNYIPARSINGMLAGLVGITAGCAVVDAHGAMAIGALTAVLVLLAEEAILRILKLDDVVGAVAVHGVGGALGTLFAAVFALDAYLVPGGRMAQILVQLEGIAACFAWSFTFAFLVFKAVDMTMGLRVSAEEEIQGLNAAEHGASLGTGALQEVLHKMTRVDRDLTHRLDDTTGDETAEIAQILNPFLDEIQVLVADISRQANAVTETSRSLAGVSHGFVDGAEKVTDGTTSMSDQSTALAGRTTNVVAITEEMRVESGRVASATRAMSDDIRAVADTIGALAGSVREISGSAGEAREVAAKANSLADSAQTTMNSLVEMSSQIEEMVSLIDAVSSQTNLLALNATIEAARAGEAGRGFAIVASEVKALAHQTQTATEEIRSRVETMRSGSDRARLSIDEVREIIEVMNATMGTIADAARSHVDEAGEAARRTADVTGQVNAVLGGVEGIVANVGRIAEFAHDVSDSAERSTEHARLLQSEATASLGGARSVKTAAEDLGGVAARLKTAVEAYKVG</sequence>
<evidence type="ECO:0000256" key="11">
    <source>
        <dbReference type="SAM" id="SignalP"/>
    </source>
</evidence>
<dbReference type="InterPro" id="IPR004090">
    <property type="entry name" value="Chemotax_Me-accpt_rcpt"/>
</dbReference>
<keyword evidence="5 10" id="KW-1133">Transmembrane helix</keyword>
<feature type="transmembrane region" description="Helical" evidence="10">
    <location>
        <begin position="87"/>
        <end position="112"/>
    </location>
</feature>
<evidence type="ECO:0000256" key="7">
    <source>
        <dbReference type="ARBA" id="ARBA00023177"/>
    </source>
</evidence>
<reference evidence="15" key="1">
    <citation type="submission" date="2023-07" db="EMBL/GenBank/DDBJ databases">
        <title>Genome sequencing of Purple Non-Sulfur Bacteria from various extreme environments.</title>
        <authorList>
            <person name="Mayer M."/>
        </authorList>
    </citation>
    <scope>NUCLEOTIDE SEQUENCE [LARGE SCALE GENOMIC DNA]</scope>
    <source>
        <strain evidence="15">DSM 17935</strain>
    </source>
</reference>
<dbReference type="PROSITE" id="PS01219">
    <property type="entry name" value="AMMONIUM_TRANSP"/>
    <property type="match status" value="1"/>
</dbReference>
<dbReference type="InterPro" id="IPR001905">
    <property type="entry name" value="Ammonium_transpt"/>
</dbReference>
<evidence type="ECO:0000256" key="8">
    <source>
        <dbReference type="ARBA" id="ARBA00029447"/>
    </source>
</evidence>
<keyword evidence="9" id="KW-0807">Transducer</keyword>
<keyword evidence="6 10" id="KW-0472">Membrane</keyword>
<protein>
    <submittedName>
        <fullName evidence="14">Amt family ammonium transporter</fullName>
    </submittedName>
</protein>
<feature type="transmembrane region" description="Helical" evidence="10">
    <location>
        <begin position="44"/>
        <end position="66"/>
    </location>
</feature>
<feature type="transmembrane region" description="Helical" evidence="10">
    <location>
        <begin position="197"/>
        <end position="218"/>
    </location>
</feature>
<evidence type="ECO:0000256" key="10">
    <source>
        <dbReference type="SAM" id="Phobius"/>
    </source>
</evidence>
<feature type="domain" description="HAMP" evidence="13">
    <location>
        <begin position="443"/>
        <end position="489"/>
    </location>
</feature>
<evidence type="ECO:0000259" key="13">
    <source>
        <dbReference type="PROSITE" id="PS50885"/>
    </source>
</evidence>
<name>A0ABT3H9U6_9HYPH</name>
<keyword evidence="3" id="KW-0813">Transport</keyword>
<evidence type="ECO:0000313" key="15">
    <source>
        <dbReference type="Proteomes" id="UP001209755"/>
    </source>
</evidence>
<dbReference type="Gene3D" id="1.10.287.950">
    <property type="entry name" value="Methyl-accepting chemotaxis protein"/>
    <property type="match status" value="1"/>
</dbReference>
<feature type="domain" description="Methyl-accepting transducer" evidence="12">
    <location>
        <begin position="522"/>
        <end position="751"/>
    </location>
</feature>
<keyword evidence="7" id="KW-0924">Ammonia transport</keyword>
<comment type="subcellular location">
    <subcellularLocation>
        <location evidence="1">Membrane</location>
        <topology evidence="1">Multi-pass membrane protein</topology>
    </subcellularLocation>
</comment>
<dbReference type="PANTHER" id="PTHR11730:SF6">
    <property type="entry name" value="AMMONIUM TRANSPORTER"/>
    <property type="match status" value="1"/>
</dbReference>
<dbReference type="InterPro" id="IPR029020">
    <property type="entry name" value="Ammonium/urea_transptr"/>
</dbReference>
<evidence type="ECO:0000256" key="5">
    <source>
        <dbReference type="ARBA" id="ARBA00022989"/>
    </source>
</evidence>